<evidence type="ECO:0000256" key="11">
    <source>
        <dbReference type="ARBA" id="ARBA00023295"/>
    </source>
</evidence>
<keyword evidence="6" id="KW-0378">Hydrolase</keyword>
<feature type="domain" description="HhH-GPD" evidence="15">
    <location>
        <begin position="438"/>
        <end position="637"/>
    </location>
</feature>
<comment type="subcellular location">
    <subcellularLocation>
        <location evidence="1">Nucleus</location>
    </subcellularLocation>
</comment>
<accession>N1QEH2</accession>
<comment type="similarity">
    <text evidence="3">Belongs to the type-1 OGG1 family.</text>
</comment>
<dbReference type="Gene3D" id="3.40.390.10">
    <property type="entry name" value="Collagenase (Catalytic Domain)"/>
    <property type="match status" value="1"/>
</dbReference>
<dbReference type="SUPFAM" id="SSF55945">
    <property type="entry name" value="TATA-box binding protein-like"/>
    <property type="match status" value="1"/>
</dbReference>
<dbReference type="Gene3D" id="3.30.310.40">
    <property type="match status" value="1"/>
</dbReference>
<dbReference type="SUPFAM" id="SSF48150">
    <property type="entry name" value="DNA-glycosylase"/>
    <property type="match status" value="1"/>
</dbReference>
<dbReference type="STRING" id="692275.N1QEH2"/>
<comment type="similarity">
    <text evidence="2">Belongs to the peptidase M43B family.</text>
</comment>
<dbReference type="SMART" id="SM00478">
    <property type="entry name" value="ENDO3c"/>
    <property type="match status" value="1"/>
</dbReference>
<dbReference type="Pfam" id="PF07934">
    <property type="entry name" value="OGG_N"/>
    <property type="match status" value="1"/>
</dbReference>
<dbReference type="EC" id="4.2.99.18" evidence="4"/>
<keyword evidence="10" id="KW-0511">Multifunctional enzyme</keyword>
<evidence type="ECO:0000256" key="5">
    <source>
        <dbReference type="ARBA" id="ARBA00022763"/>
    </source>
</evidence>
<evidence type="ECO:0000256" key="4">
    <source>
        <dbReference type="ARBA" id="ARBA00012720"/>
    </source>
</evidence>
<reference evidence="16 17" key="1">
    <citation type="journal article" date="2012" name="PLoS Pathog.">
        <title>Diverse lifestyles and strategies of plant pathogenesis encoded in the genomes of eighteen Dothideomycetes fungi.</title>
        <authorList>
            <person name="Ohm R.A."/>
            <person name="Feau N."/>
            <person name="Henrissat B."/>
            <person name="Schoch C.L."/>
            <person name="Horwitz B.A."/>
            <person name="Barry K.W."/>
            <person name="Condon B.J."/>
            <person name="Copeland A.C."/>
            <person name="Dhillon B."/>
            <person name="Glaser F."/>
            <person name="Hesse C.N."/>
            <person name="Kosti I."/>
            <person name="LaButti K."/>
            <person name="Lindquist E.A."/>
            <person name="Lucas S."/>
            <person name="Salamov A.A."/>
            <person name="Bradshaw R.E."/>
            <person name="Ciuffetti L."/>
            <person name="Hamelin R.C."/>
            <person name="Kema G.H.J."/>
            <person name="Lawrence C."/>
            <person name="Scott J.A."/>
            <person name="Spatafora J.W."/>
            <person name="Turgeon B.G."/>
            <person name="de Wit P.J.G.M."/>
            <person name="Zhong S."/>
            <person name="Goodwin S.B."/>
            <person name="Grigoriev I.V."/>
        </authorList>
    </citation>
    <scope>NUCLEOTIDE SEQUENCE [LARGE SCALE GENOMIC DNA]</scope>
    <source>
        <strain evidence="16 17">SO2202</strain>
    </source>
</reference>
<name>N1QEH2_SPHMS</name>
<sequence>MKYINILSLATLITVSSARPGRLLQYSENTTSTASDITSPGPDFNFSQQTTNDSFIRCASHPTEAQRQLLDVFSESQQETTRVLNHVVNVYVHIVASQAKRSQYNNAMIQDQLTIMNDAFASTGFSFELVGFDITVQEVWAKAAAGSTDELTMKKALRQGNYQALNLYFLSDLGNGVLGFAYFPTTNVSDQTKTLDGAVLLADSLPGGSATNYDMGLTAVHEVGHWFGLYHVFEGVACGDAQGDRVGDTPRQLTATYGCPAFKDTCPGIKGVDSFNNYMYHKGHLGTMGALNLAEWQRLPVSLSELCINTTLRCGQSFRWRKNDLGVWSIALHNRILSLHQDKDYLYYRSIPPSLTKIKLEAPPTPPSSKPPSLPEEGDMDDDTLDLVRHYLNLSPNSIELYKQWSANDANFARRAPAFTGIRILQQDAWEALVGFICSSNNNISRISQMVHKLCTNYGPYLGTLDEEAYHDFPSPNALAVPGVEQTLRNLGFGYRAKYIATTARLVSEKEDPNWLDSLRNPASPSYLNSNIKSPLLSGEEEDNGYDVDPGGRPGYRAAHESLLTLQGVGPKVADCVCLMGLGWGEAVPVDTHVWQIAQRDYKFGKGKHASLTKVTYDAIGAKFRSLWGREAGWAQSILFTANLKAFSERVVAKKEEVVVAMDLKKEDGTEDGEGEVVSVKKERVLKREYVDDEESTVLEVKHEKNTRSKRKKRKN</sequence>
<dbReference type="PANTHER" id="PTHR10242">
    <property type="entry name" value="8-OXOGUANINE DNA GLYCOSYLASE"/>
    <property type="match status" value="1"/>
</dbReference>
<evidence type="ECO:0000313" key="17">
    <source>
        <dbReference type="Proteomes" id="UP000016931"/>
    </source>
</evidence>
<dbReference type="GO" id="GO:0003684">
    <property type="term" value="F:damaged DNA binding"/>
    <property type="evidence" value="ECO:0007669"/>
    <property type="project" value="InterPro"/>
</dbReference>
<keyword evidence="8" id="KW-0456">Lyase</keyword>
<dbReference type="GO" id="GO:0008237">
    <property type="term" value="F:metallopeptidase activity"/>
    <property type="evidence" value="ECO:0007669"/>
    <property type="project" value="InterPro"/>
</dbReference>
<dbReference type="Gene3D" id="1.10.1670.10">
    <property type="entry name" value="Helix-hairpin-Helix base-excision DNA repair enzymes (C-terminal)"/>
    <property type="match status" value="1"/>
</dbReference>
<comment type="catalytic activity">
    <reaction evidence="12">
        <text>2'-deoxyribonucleotide-(2'-deoxyribose 5'-phosphate)-2'-deoxyribonucleotide-DNA = a 3'-end 2'-deoxyribonucleotide-(2,3-dehydro-2,3-deoxyribose 5'-phosphate)-DNA + a 5'-end 5'-phospho-2'-deoxyribonucleoside-DNA + H(+)</text>
        <dbReference type="Rhea" id="RHEA:66592"/>
        <dbReference type="Rhea" id="RHEA-COMP:13180"/>
        <dbReference type="Rhea" id="RHEA-COMP:16897"/>
        <dbReference type="Rhea" id="RHEA-COMP:17067"/>
        <dbReference type="ChEBI" id="CHEBI:15378"/>
        <dbReference type="ChEBI" id="CHEBI:136412"/>
        <dbReference type="ChEBI" id="CHEBI:157695"/>
        <dbReference type="ChEBI" id="CHEBI:167181"/>
        <dbReference type="EC" id="4.2.99.18"/>
    </reaction>
</comment>
<keyword evidence="5" id="KW-0227">DNA damage</keyword>
<evidence type="ECO:0000256" key="8">
    <source>
        <dbReference type="ARBA" id="ARBA00023239"/>
    </source>
</evidence>
<evidence type="ECO:0000256" key="7">
    <source>
        <dbReference type="ARBA" id="ARBA00023204"/>
    </source>
</evidence>
<protein>
    <recommendedName>
        <fullName evidence="4">DNA-(apurinic or apyrimidinic site) lyase</fullName>
        <ecNumber evidence="4">4.2.99.18</ecNumber>
    </recommendedName>
</protein>
<organism evidence="16 17">
    <name type="scientific">Sphaerulina musiva (strain SO2202)</name>
    <name type="common">Poplar stem canker fungus</name>
    <name type="synonym">Septoria musiva</name>
    <dbReference type="NCBI Taxonomy" id="692275"/>
    <lineage>
        <taxon>Eukaryota</taxon>
        <taxon>Fungi</taxon>
        <taxon>Dikarya</taxon>
        <taxon>Ascomycota</taxon>
        <taxon>Pezizomycotina</taxon>
        <taxon>Dothideomycetes</taxon>
        <taxon>Dothideomycetidae</taxon>
        <taxon>Mycosphaerellales</taxon>
        <taxon>Mycosphaerellaceae</taxon>
        <taxon>Sphaerulina</taxon>
    </lineage>
</organism>
<dbReference type="GO" id="GO:0034039">
    <property type="term" value="F:8-oxo-7,8-dihydroguanine DNA N-glycosylase activity"/>
    <property type="evidence" value="ECO:0007669"/>
    <property type="project" value="TreeGrafter"/>
</dbReference>
<dbReference type="AlphaFoldDB" id="N1QEH2"/>
<dbReference type="FunFam" id="1.10.1670.10:FF:000005">
    <property type="entry name" value="N-glycosylase/DNA lyase OGG1"/>
    <property type="match status" value="1"/>
</dbReference>
<dbReference type="Gene3D" id="1.10.340.30">
    <property type="entry name" value="Hypothetical protein, domain 2"/>
    <property type="match status" value="1"/>
</dbReference>
<keyword evidence="14" id="KW-0732">Signal</keyword>
<dbReference type="EMBL" id="KB456267">
    <property type="protein sequence ID" value="EMF10836.1"/>
    <property type="molecule type" value="Genomic_DNA"/>
</dbReference>
<dbReference type="HOGENOM" id="CLU_385948_0_0_1"/>
<dbReference type="InterPro" id="IPR012904">
    <property type="entry name" value="OGG_N"/>
</dbReference>
<dbReference type="Proteomes" id="UP000016931">
    <property type="component" value="Unassembled WGS sequence"/>
</dbReference>
<keyword evidence="17" id="KW-1185">Reference proteome</keyword>
<evidence type="ECO:0000256" key="10">
    <source>
        <dbReference type="ARBA" id="ARBA00023268"/>
    </source>
</evidence>
<evidence type="ECO:0000313" key="16">
    <source>
        <dbReference type="EMBL" id="EMF10836.1"/>
    </source>
</evidence>
<dbReference type="GO" id="GO:0006285">
    <property type="term" value="P:base-excision repair, AP site formation"/>
    <property type="evidence" value="ECO:0007669"/>
    <property type="project" value="UniProtKB-ARBA"/>
</dbReference>
<dbReference type="PANTHER" id="PTHR10242:SF2">
    <property type="entry name" value="N-GLYCOSYLASE_DNA LYASE"/>
    <property type="match status" value="1"/>
</dbReference>
<dbReference type="CDD" id="cd00056">
    <property type="entry name" value="ENDO3c"/>
    <property type="match status" value="1"/>
</dbReference>
<keyword evidence="9" id="KW-0539">Nucleus</keyword>
<dbReference type="GO" id="GO:0006289">
    <property type="term" value="P:nucleotide-excision repair"/>
    <property type="evidence" value="ECO:0007669"/>
    <property type="project" value="InterPro"/>
</dbReference>
<dbReference type="InterPro" id="IPR011257">
    <property type="entry name" value="DNA_glycosylase"/>
</dbReference>
<dbReference type="InterPro" id="IPR023170">
    <property type="entry name" value="HhH_base_excis_C"/>
</dbReference>
<evidence type="ECO:0000256" key="14">
    <source>
        <dbReference type="SAM" id="SignalP"/>
    </source>
</evidence>
<evidence type="ECO:0000256" key="12">
    <source>
        <dbReference type="ARBA" id="ARBA00044632"/>
    </source>
</evidence>
<evidence type="ECO:0000259" key="15">
    <source>
        <dbReference type="SMART" id="SM00478"/>
    </source>
</evidence>
<feature type="compositionally biased region" description="Pro residues" evidence="13">
    <location>
        <begin position="363"/>
        <end position="374"/>
    </location>
</feature>
<keyword evidence="11" id="KW-0326">Glycosidase</keyword>
<feature type="signal peptide" evidence="14">
    <location>
        <begin position="1"/>
        <end position="18"/>
    </location>
</feature>
<dbReference type="InterPro" id="IPR024079">
    <property type="entry name" value="MetalloPept_cat_dom_sf"/>
</dbReference>
<dbReference type="eggNOG" id="KOG2875">
    <property type="taxonomic scope" value="Eukaryota"/>
</dbReference>
<evidence type="ECO:0000256" key="3">
    <source>
        <dbReference type="ARBA" id="ARBA00010679"/>
    </source>
</evidence>
<dbReference type="InterPro" id="IPR052054">
    <property type="entry name" value="Oxidative_DNA_repair_enzyme"/>
</dbReference>
<dbReference type="CDD" id="cd04275">
    <property type="entry name" value="ZnMc_pappalysin_like"/>
    <property type="match status" value="1"/>
</dbReference>
<dbReference type="OrthoDB" id="238681at2759"/>
<proteinExistence type="inferred from homology"/>
<gene>
    <name evidence="16" type="ORF">SEPMUDRAFT_135097</name>
</gene>
<keyword evidence="7" id="KW-0234">DNA repair</keyword>
<dbReference type="RefSeq" id="XP_016758957.1">
    <property type="nucleotide sequence ID" value="XM_016902681.1"/>
</dbReference>
<dbReference type="InterPro" id="IPR008754">
    <property type="entry name" value="Peptidase_M43"/>
</dbReference>
<evidence type="ECO:0000256" key="13">
    <source>
        <dbReference type="SAM" id="MobiDB-lite"/>
    </source>
</evidence>
<evidence type="ECO:0000256" key="2">
    <source>
        <dbReference type="ARBA" id="ARBA00008721"/>
    </source>
</evidence>
<evidence type="ECO:0000256" key="6">
    <source>
        <dbReference type="ARBA" id="ARBA00022801"/>
    </source>
</evidence>
<dbReference type="GeneID" id="27899818"/>
<evidence type="ECO:0000256" key="1">
    <source>
        <dbReference type="ARBA" id="ARBA00004123"/>
    </source>
</evidence>
<feature type="chain" id="PRO_5004110731" description="DNA-(apurinic or apyrimidinic site) lyase" evidence="14">
    <location>
        <begin position="19"/>
        <end position="716"/>
    </location>
</feature>
<dbReference type="Pfam" id="PF05572">
    <property type="entry name" value="Peptidase_M43"/>
    <property type="match status" value="1"/>
</dbReference>
<dbReference type="SUPFAM" id="SSF55486">
    <property type="entry name" value="Metalloproteases ('zincins'), catalytic domain"/>
    <property type="match status" value="1"/>
</dbReference>
<dbReference type="Pfam" id="PF00730">
    <property type="entry name" value="HhH-GPD"/>
    <property type="match status" value="1"/>
</dbReference>
<feature type="region of interest" description="Disordered" evidence="13">
    <location>
        <begin position="359"/>
        <end position="380"/>
    </location>
</feature>
<dbReference type="InterPro" id="IPR003265">
    <property type="entry name" value="HhH-GPD_domain"/>
</dbReference>
<evidence type="ECO:0000256" key="9">
    <source>
        <dbReference type="ARBA" id="ARBA00023242"/>
    </source>
</evidence>
<dbReference type="GO" id="GO:0005634">
    <property type="term" value="C:nucleus"/>
    <property type="evidence" value="ECO:0007669"/>
    <property type="project" value="UniProtKB-SubCell"/>
</dbReference>
<dbReference type="GO" id="GO:0140078">
    <property type="term" value="F:class I DNA-(apurinic or apyrimidinic site) endonuclease activity"/>
    <property type="evidence" value="ECO:0007669"/>
    <property type="project" value="UniProtKB-EC"/>
</dbReference>